<dbReference type="EMBL" id="CAIIXF020000010">
    <property type="protein sequence ID" value="CAH1797017.1"/>
    <property type="molecule type" value="Genomic_DNA"/>
</dbReference>
<reference evidence="1" key="1">
    <citation type="submission" date="2022-03" db="EMBL/GenBank/DDBJ databases">
        <authorList>
            <person name="Martin C."/>
        </authorList>
    </citation>
    <scope>NUCLEOTIDE SEQUENCE</scope>
</reference>
<sequence>MNLETHQQFIGLKQQLYYWVNFKGRVMAHVVKEESVTGPGPSGPGPPIYDFWVICNENSENSIRNATFIVNQLEESGLRGYFSKRDSTTTEPSLSEIPDSLEKCKYYIVLFDEDFNDDNYTAFASDTVFRLLVNTGELPRFIPLVIGVDRRQVVPNYIPNFCLEFERDLPTNTRQFMRLENTLKAPIPQATWGF</sequence>
<keyword evidence="2" id="KW-1185">Reference proteome</keyword>
<dbReference type="SUPFAM" id="SSF52200">
    <property type="entry name" value="Toll/Interleukin receptor TIR domain"/>
    <property type="match status" value="1"/>
</dbReference>
<dbReference type="InterPro" id="IPR035897">
    <property type="entry name" value="Toll_tir_struct_dom_sf"/>
</dbReference>
<name>A0A8J1XUQ4_OWEFU</name>
<accession>A0A8J1XUQ4</accession>
<organism evidence="1 2">
    <name type="scientific">Owenia fusiformis</name>
    <name type="common">Polychaete worm</name>
    <dbReference type="NCBI Taxonomy" id="6347"/>
    <lineage>
        <taxon>Eukaryota</taxon>
        <taxon>Metazoa</taxon>
        <taxon>Spiralia</taxon>
        <taxon>Lophotrochozoa</taxon>
        <taxon>Annelida</taxon>
        <taxon>Polychaeta</taxon>
        <taxon>Sedentaria</taxon>
        <taxon>Canalipalpata</taxon>
        <taxon>Sabellida</taxon>
        <taxon>Oweniida</taxon>
        <taxon>Oweniidae</taxon>
        <taxon>Owenia</taxon>
    </lineage>
</organism>
<dbReference type="AlphaFoldDB" id="A0A8J1XUQ4"/>
<evidence type="ECO:0000313" key="2">
    <source>
        <dbReference type="Proteomes" id="UP000749559"/>
    </source>
</evidence>
<proteinExistence type="predicted"/>
<comment type="caution">
    <text evidence="1">The sequence shown here is derived from an EMBL/GenBank/DDBJ whole genome shotgun (WGS) entry which is preliminary data.</text>
</comment>
<dbReference type="Proteomes" id="UP000749559">
    <property type="component" value="Unassembled WGS sequence"/>
</dbReference>
<protein>
    <submittedName>
        <fullName evidence="1">Uncharacterized protein</fullName>
    </submittedName>
</protein>
<evidence type="ECO:0000313" key="1">
    <source>
        <dbReference type="EMBL" id="CAH1797017.1"/>
    </source>
</evidence>
<gene>
    <name evidence="1" type="ORF">OFUS_LOCUS21361</name>
</gene>
<dbReference type="Gene3D" id="3.40.50.10140">
    <property type="entry name" value="Toll/interleukin-1 receptor homology (TIR) domain"/>
    <property type="match status" value="1"/>
</dbReference>